<evidence type="ECO:0000256" key="2">
    <source>
        <dbReference type="ARBA" id="ARBA00023134"/>
    </source>
</evidence>
<evidence type="ECO:0000259" key="5">
    <source>
        <dbReference type="PROSITE" id="PS51718"/>
    </source>
</evidence>
<protein>
    <submittedName>
        <fullName evidence="6">Uncharacterized protein</fullName>
    </submittedName>
</protein>
<dbReference type="Pfam" id="PF00350">
    <property type="entry name" value="Dynamin_N"/>
    <property type="match status" value="1"/>
</dbReference>
<name>A0AAV9PF21_9PEZI</name>
<dbReference type="InterPro" id="IPR022812">
    <property type="entry name" value="Dynamin"/>
</dbReference>
<dbReference type="InterPro" id="IPR045063">
    <property type="entry name" value="Dynamin_N"/>
</dbReference>
<feature type="domain" description="GED" evidence="4">
    <location>
        <begin position="575"/>
        <end position="666"/>
    </location>
</feature>
<dbReference type="SMART" id="SM00053">
    <property type="entry name" value="DYNc"/>
    <property type="match status" value="1"/>
</dbReference>
<dbReference type="GO" id="GO:0005739">
    <property type="term" value="C:mitochondrion"/>
    <property type="evidence" value="ECO:0007669"/>
    <property type="project" value="TreeGrafter"/>
</dbReference>
<keyword evidence="2" id="KW-0342">GTP-binding</keyword>
<dbReference type="GO" id="GO:0016020">
    <property type="term" value="C:membrane"/>
    <property type="evidence" value="ECO:0007669"/>
    <property type="project" value="TreeGrafter"/>
</dbReference>
<dbReference type="PROSITE" id="PS51718">
    <property type="entry name" value="G_DYNAMIN_2"/>
    <property type="match status" value="1"/>
</dbReference>
<reference evidence="6 7" key="1">
    <citation type="submission" date="2023-08" db="EMBL/GenBank/DDBJ databases">
        <title>Black Yeasts Isolated from many extreme environments.</title>
        <authorList>
            <person name="Coleine C."/>
            <person name="Stajich J.E."/>
            <person name="Selbmann L."/>
        </authorList>
    </citation>
    <scope>NUCLEOTIDE SEQUENCE [LARGE SCALE GENOMIC DNA]</scope>
    <source>
        <strain evidence="6 7">CCFEE 5935</strain>
    </source>
</reference>
<dbReference type="InterPro" id="IPR001401">
    <property type="entry name" value="Dynamin_GTPase"/>
</dbReference>
<feature type="domain" description="Dynamin-type G" evidence="5">
    <location>
        <begin position="37"/>
        <end position="330"/>
    </location>
</feature>
<dbReference type="SUPFAM" id="SSF52540">
    <property type="entry name" value="P-loop containing nucleoside triphosphate hydrolases"/>
    <property type="match status" value="1"/>
</dbReference>
<keyword evidence="7" id="KW-1185">Reference proteome</keyword>
<dbReference type="PANTHER" id="PTHR11566:SF149">
    <property type="entry name" value="GTPASE, PUTATIVE (AFU_ORTHOLOGUE AFUA_6G11890)-RELATED"/>
    <property type="match status" value="1"/>
</dbReference>
<evidence type="ECO:0000313" key="7">
    <source>
        <dbReference type="Proteomes" id="UP001337655"/>
    </source>
</evidence>
<dbReference type="GO" id="GO:0008017">
    <property type="term" value="F:microtubule binding"/>
    <property type="evidence" value="ECO:0007669"/>
    <property type="project" value="TreeGrafter"/>
</dbReference>
<feature type="region of interest" description="Disordered" evidence="3">
    <location>
        <begin position="665"/>
        <end position="782"/>
    </location>
</feature>
<dbReference type="GeneID" id="89925205"/>
<dbReference type="GO" id="GO:0003924">
    <property type="term" value="F:GTPase activity"/>
    <property type="evidence" value="ECO:0007669"/>
    <property type="project" value="InterPro"/>
</dbReference>
<dbReference type="EMBL" id="JAVRRT010000005">
    <property type="protein sequence ID" value="KAK5172221.1"/>
    <property type="molecule type" value="Genomic_DNA"/>
</dbReference>
<dbReference type="AlphaFoldDB" id="A0AAV9PF21"/>
<dbReference type="RefSeq" id="XP_064661065.1">
    <property type="nucleotide sequence ID" value="XM_064801114.1"/>
</dbReference>
<dbReference type="GO" id="GO:0048312">
    <property type="term" value="P:intracellular distribution of mitochondria"/>
    <property type="evidence" value="ECO:0007669"/>
    <property type="project" value="TreeGrafter"/>
</dbReference>
<proteinExistence type="predicted"/>
<accession>A0AAV9PF21</accession>
<keyword evidence="1" id="KW-0547">Nucleotide-binding</keyword>
<evidence type="ECO:0000256" key="3">
    <source>
        <dbReference type="SAM" id="MobiDB-lite"/>
    </source>
</evidence>
<dbReference type="Gene3D" id="3.40.50.300">
    <property type="entry name" value="P-loop containing nucleotide triphosphate hydrolases"/>
    <property type="match status" value="1"/>
</dbReference>
<organism evidence="6 7">
    <name type="scientific">Saxophila tyrrhenica</name>
    <dbReference type="NCBI Taxonomy" id="1690608"/>
    <lineage>
        <taxon>Eukaryota</taxon>
        <taxon>Fungi</taxon>
        <taxon>Dikarya</taxon>
        <taxon>Ascomycota</taxon>
        <taxon>Pezizomycotina</taxon>
        <taxon>Dothideomycetes</taxon>
        <taxon>Dothideomycetidae</taxon>
        <taxon>Mycosphaerellales</taxon>
        <taxon>Extremaceae</taxon>
        <taxon>Saxophila</taxon>
    </lineage>
</organism>
<evidence type="ECO:0000313" key="6">
    <source>
        <dbReference type="EMBL" id="KAK5172221.1"/>
    </source>
</evidence>
<dbReference type="InterPro" id="IPR030381">
    <property type="entry name" value="G_DYNAMIN_dom"/>
</dbReference>
<dbReference type="PANTHER" id="PTHR11566">
    <property type="entry name" value="DYNAMIN"/>
    <property type="match status" value="1"/>
</dbReference>
<dbReference type="GO" id="GO:0016559">
    <property type="term" value="P:peroxisome fission"/>
    <property type="evidence" value="ECO:0007669"/>
    <property type="project" value="TreeGrafter"/>
</dbReference>
<dbReference type="GO" id="GO:0006897">
    <property type="term" value="P:endocytosis"/>
    <property type="evidence" value="ECO:0007669"/>
    <property type="project" value="TreeGrafter"/>
</dbReference>
<dbReference type="GO" id="GO:0000266">
    <property type="term" value="P:mitochondrial fission"/>
    <property type="evidence" value="ECO:0007669"/>
    <property type="project" value="TreeGrafter"/>
</dbReference>
<dbReference type="GO" id="GO:0005874">
    <property type="term" value="C:microtubule"/>
    <property type="evidence" value="ECO:0007669"/>
    <property type="project" value="TreeGrafter"/>
</dbReference>
<sequence length="782" mass="86646">MADFKNTHSALHELQSGDQAELLDATDQLRKNAFNAEFDPTQIIVCGDQSSGKSSVLEAISRVRFPSKDTLCTKLAMELVLRRAPQSSFEVRIEPASDRTPEEKEELSQFAPGDDLNDLQHIPGVIEAATARLADIDLEGHGGHGFYKDKLVITIRRPDLPPLTLVDLPGFIQSSNRDQLPEDIDTVKQLAMSYMARENSIILAVAAANNNVANQIVFEEARQVDPERERTLGIITKPDLVDAGYSAEAEDVKFAQNRDIVVSMGWHVLKNCDPQHANATADERDALEAEFFSAASSFRWKDLPKSDLGGSSLREKLRKILLASIRTSLPTLVGRIENRVEECERSATKLGEPKLLESEQRQELTAIAGQLEKLVTAGIQGFHRESFRFEPLKLRASMRQLLDDFAQDMHSKGQRFAVASRRQRPTTSKLDLFTPSPVVDSTLSKALKCLIEIINDVFRHQTSKWARFANTYAKTTWHLAESFLKYALAHVAPSHTAEAISNGILETKLAASKSKLLLKVEELLKPYTRRAVFILNSAELQKRLGEAREVRREASWANGKDDPEQEKTGAQLGQAAIVLDYVNAQYAIALDTFLENFANLAIEGCLIEDLQELFTANVVAGMDASMVKQSTAEPDYVVRDREDNKQRLAILQGILKTCSKHVSRFDDFQGGRPPHASAPTPADPPEIVATSPLIAHPTEKTPSPKQQWLCRRSRADSGYASPRRISSSSSRGRAKGLAPGYNTAPGRSPSPLQKMLRPDAQYASFNGSEDEDRSEEVTSRGT</sequence>
<dbReference type="PROSITE" id="PS51388">
    <property type="entry name" value="GED"/>
    <property type="match status" value="1"/>
</dbReference>
<dbReference type="CDD" id="cd08771">
    <property type="entry name" value="DLP_1"/>
    <property type="match status" value="1"/>
</dbReference>
<dbReference type="Proteomes" id="UP001337655">
    <property type="component" value="Unassembled WGS sequence"/>
</dbReference>
<dbReference type="GO" id="GO:0005525">
    <property type="term" value="F:GTP binding"/>
    <property type="evidence" value="ECO:0007669"/>
    <property type="project" value="InterPro"/>
</dbReference>
<evidence type="ECO:0000259" key="4">
    <source>
        <dbReference type="PROSITE" id="PS51388"/>
    </source>
</evidence>
<dbReference type="PRINTS" id="PR00195">
    <property type="entry name" value="DYNAMIN"/>
</dbReference>
<gene>
    <name evidence="6" type="ORF">LTR77_003859</name>
</gene>
<dbReference type="InterPro" id="IPR027417">
    <property type="entry name" value="P-loop_NTPase"/>
</dbReference>
<comment type="caution">
    <text evidence="6">The sequence shown here is derived from an EMBL/GenBank/DDBJ whole genome shotgun (WGS) entry which is preliminary data.</text>
</comment>
<evidence type="ECO:0000256" key="1">
    <source>
        <dbReference type="ARBA" id="ARBA00022741"/>
    </source>
</evidence>
<dbReference type="InterPro" id="IPR020850">
    <property type="entry name" value="GED_dom"/>
</dbReference>
<dbReference type="Pfam" id="PF01031">
    <property type="entry name" value="Dynamin_M"/>
    <property type="match status" value="1"/>
</dbReference>
<dbReference type="InterPro" id="IPR000375">
    <property type="entry name" value="Dynamin_stalk"/>
</dbReference>
<feature type="compositionally biased region" description="Low complexity" evidence="3">
    <location>
        <begin position="721"/>
        <end position="731"/>
    </location>
</feature>